<dbReference type="Pfam" id="PF01557">
    <property type="entry name" value="FAA_hydrolase"/>
    <property type="match status" value="1"/>
</dbReference>
<organism evidence="5 6">
    <name type="scientific">Paraburkholderia polaris</name>
    <dbReference type="NCBI Taxonomy" id="2728848"/>
    <lineage>
        <taxon>Bacteria</taxon>
        <taxon>Pseudomonadati</taxon>
        <taxon>Pseudomonadota</taxon>
        <taxon>Betaproteobacteria</taxon>
        <taxon>Burkholderiales</taxon>
        <taxon>Burkholderiaceae</taxon>
        <taxon>Paraburkholderia</taxon>
    </lineage>
</organism>
<evidence type="ECO:0000313" key="5">
    <source>
        <dbReference type="EMBL" id="NMM01542.1"/>
    </source>
</evidence>
<dbReference type="PANTHER" id="PTHR42796">
    <property type="entry name" value="FUMARYLACETOACETATE HYDROLASE DOMAIN-CONTAINING PROTEIN 2A-RELATED"/>
    <property type="match status" value="1"/>
</dbReference>
<feature type="domain" description="Fumarylacetoacetase-like C-terminal" evidence="4">
    <location>
        <begin position="82"/>
        <end position="304"/>
    </location>
</feature>
<dbReference type="GO" id="GO:0046872">
    <property type="term" value="F:metal ion binding"/>
    <property type="evidence" value="ECO:0007669"/>
    <property type="project" value="UniProtKB-KW"/>
</dbReference>
<proteinExistence type="inferred from homology"/>
<keyword evidence="6" id="KW-1185">Reference proteome</keyword>
<dbReference type="EMBL" id="JABBGJ010000031">
    <property type="protein sequence ID" value="NMM01542.1"/>
    <property type="molecule type" value="Genomic_DNA"/>
</dbReference>
<sequence>MTYYLLTYEHRGLPRAGLLVNQFVYDLVDVTGRREWHSIIDMLNDWAEAQAVIAGLVDTLPGQGIPLDDVKLLAPILYPGAIYCAGANYIDHVAEMQKAQGLPVGPTAKERGDTPWHFLKTSRGSIVGPNTVVAVPVDIQWLDWEIELAAVIGKIARNVSAAEALEYVAGYTIANDLSARDYMKRDKQDPSSPFFFDWIGQKCFDGACPIGPWIVPTRFLPNAHNLSMRLWVGDELMQDSNSSQLIFSVAEQIETLSAHRTLYPGDLILTGTPAGVGMGRRRFLQSGESVRLWIEGIGEFTHQI</sequence>
<dbReference type="GO" id="GO:0016787">
    <property type="term" value="F:hydrolase activity"/>
    <property type="evidence" value="ECO:0007669"/>
    <property type="project" value="UniProtKB-KW"/>
</dbReference>
<evidence type="ECO:0000256" key="3">
    <source>
        <dbReference type="ARBA" id="ARBA00022723"/>
    </source>
</evidence>
<accession>A0A848IH53</accession>
<protein>
    <submittedName>
        <fullName evidence="5">Fumarylacetoacetate hydrolase family protein</fullName>
    </submittedName>
</protein>
<name>A0A848IH53_9BURK</name>
<comment type="caution">
    <text evidence="5">The sequence shown here is derived from an EMBL/GenBank/DDBJ whole genome shotgun (WGS) entry which is preliminary data.</text>
</comment>
<dbReference type="AlphaFoldDB" id="A0A848IH53"/>
<dbReference type="Gene3D" id="3.90.850.10">
    <property type="entry name" value="Fumarylacetoacetase-like, C-terminal domain"/>
    <property type="match status" value="1"/>
</dbReference>
<dbReference type="PANTHER" id="PTHR42796:SF4">
    <property type="entry name" value="FUMARYLACETOACETATE HYDROLASE DOMAIN-CONTAINING PROTEIN 2A"/>
    <property type="match status" value="1"/>
</dbReference>
<reference evidence="5 6" key="1">
    <citation type="submission" date="2020-04" db="EMBL/GenBank/DDBJ databases">
        <title>Paraburkholderia sp. RP-4-7 isolated from soil.</title>
        <authorList>
            <person name="Dahal R.H."/>
        </authorList>
    </citation>
    <scope>NUCLEOTIDE SEQUENCE [LARGE SCALE GENOMIC DNA]</scope>
    <source>
        <strain evidence="5 6">RP-4-7</strain>
    </source>
</reference>
<dbReference type="GO" id="GO:0044281">
    <property type="term" value="P:small molecule metabolic process"/>
    <property type="evidence" value="ECO:0007669"/>
    <property type="project" value="UniProtKB-ARBA"/>
</dbReference>
<dbReference type="Proteomes" id="UP000544134">
    <property type="component" value="Unassembled WGS sequence"/>
</dbReference>
<dbReference type="SUPFAM" id="SSF56529">
    <property type="entry name" value="FAH"/>
    <property type="match status" value="1"/>
</dbReference>
<dbReference type="InterPro" id="IPR051121">
    <property type="entry name" value="FAH"/>
</dbReference>
<comment type="cofactor">
    <cofactor evidence="1">
        <name>Mg(2+)</name>
        <dbReference type="ChEBI" id="CHEBI:18420"/>
    </cofactor>
</comment>
<dbReference type="InterPro" id="IPR036663">
    <property type="entry name" value="Fumarylacetoacetase_C_sf"/>
</dbReference>
<evidence type="ECO:0000313" key="6">
    <source>
        <dbReference type="Proteomes" id="UP000544134"/>
    </source>
</evidence>
<keyword evidence="5" id="KW-0378">Hydrolase</keyword>
<evidence type="ECO:0000256" key="2">
    <source>
        <dbReference type="ARBA" id="ARBA00010211"/>
    </source>
</evidence>
<evidence type="ECO:0000259" key="4">
    <source>
        <dbReference type="Pfam" id="PF01557"/>
    </source>
</evidence>
<evidence type="ECO:0000256" key="1">
    <source>
        <dbReference type="ARBA" id="ARBA00001946"/>
    </source>
</evidence>
<dbReference type="InterPro" id="IPR011234">
    <property type="entry name" value="Fumarylacetoacetase-like_C"/>
</dbReference>
<dbReference type="RefSeq" id="WP_169488371.1">
    <property type="nucleotide sequence ID" value="NZ_JABBGJ010000031.1"/>
</dbReference>
<comment type="similarity">
    <text evidence="2">Belongs to the FAH family.</text>
</comment>
<keyword evidence="3" id="KW-0479">Metal-binding</keyword>
<gene>
    <name evidence="5" type="ORF">HHL24_26840</name>
</gene>